<keyword evidence="6" id="KW-1185">Reference proteome</keyword>
<feature type="transmembrane region" description="Helical" evidence="3">
    <location>
        <begin position="278"/>
        <end position="296"/>
    </location>
</feature>
<accession>A0A061B8M9</accession>
<keyword evidence="3" id="KW-0812">Transmembrane</keyword>
<comment type="subcellular location">
    <subcellularLocation>
        <location evidence="1">Membrane</location>
        <topology evidence="1">Multi-pass membrane protein</topology>
    </subcellularLocation>
</comment>
<dbReference type="Gene3D" id="1.20.1250.20">
    <property type="entry name" value="MFS general substrate transporter like domains"/>
    <property type="match status" value="2"/>
</dbReference>
<feature type="transmembrane region" description="Helical" evidence="3">
    <location>
        <begin position="406"/>
        <end position="429"/>
    </location>
</feature>
<dbReference type="OrthoDB" id="410267at2759"/>
<reference evidence="4" key="1">
    <citation type="journal article" date="2014" name="Genome Announc.">
        <title>Genome sequence of the yeast Cyberlindnera fabianii (Hansenula fabianii).</title>
        <authorList>
            <person name="Freel K.C."/>
            <person name="Sarilar V."/>
            <person name="Neuveglise C."/>
            <person name="Devillers H."/>
            <person name="Friedrich A."/>
            <person name="Schacherer J."/>
        </authorList>
    </citation>
    <scope>NUCLEOTIDE SEQUENCE</scope>
    <source>
        <strain evidence="4">YJS4271</strain>
    </source>
</reference>
<feature type="transmembrane region" description="Helical" evidence="3">
    <location>
        <begin position="147"/>
        <end position="167"/>
    </location>
</feature>
<comment type="similarity">
    <text evidence="2">Belongs to the major facilitator superfamily. Monocarboxylate porter (TC 2.A.1.13) family.</text>
</comment>
<dbReference type="PANTHER" id="PTHR11360:SF319">
    <property type="entry name" value="MAJOR FACILITATOR SUPERFAMILY (MFS) PROFILE DOMAIN-CONTAINING PROTEIN"/>
    <property type="match status" value="1"/>
</dbReference>
<evidence type="ECO:0000313" key="4">
    <source>
        <dbReference type="EMBL" id="CDR44241.1"/>
    </source>
</evidence>
<dbReference type="EMBL" id="MPUK01000008">
    <property type="protein sequence ID" value="ONH66228.1"/>
    <property type="molecule type" value="Genomic_DNA"/>
</dbReference>
<evidence type="ECO:0000256" key="3">
    <source>
        <dbReference type="SAM" id="Phobius"/>
    </source>
</evidence>
<dbReference type="GO" id="GO:0016020">
    <property type="term" value="C:membrane"/>
    <property type="evidence" value="ECO:0007669"/>
    <property type="project" value="UniProtKB-SubCell"/>
</dbReference>
<feature type="transmembrane region" description="Helical" evidence="3">
    <location>
        <begin position="179"/>
        <end position="198"/>
    </location>
</feature>
<dbReference type="Proteomes" id="UP000189513">
    <property type="component" value="Unassembled WGS sequence"/>
</dbReference>
<dbReference type="VEuPathDB" id="FungiDB:BON22_3980"/>
<feature type="transmembrane region" description="Helical" evidence="3">
    <location>
        <begin position="210"/>
        <end position="231"/>
    </location>
</feature>
<dbReference type="InterPro" id="IPR011701">
    <property type="entry name" value="MFS"/>
</dbReference>
<evidence type="ECO:0000256" key="2">
    <source>
        <dbReference type="ARBA" id="ARBA00006727"/>
    </source>
</evidence>
<dbReference type="AlphaFoldDB" id="A0A061B8M9"/>
<name>A0A061B8M9_CYBFA</name>
<dbReference type="PANTHER" id="PTHR11360">
    <property type="entry name" value="MONOCARBOXYLATE TRANSPORTER"/>
    <property type="match status" value="1"/>
</dbReference>
<proteinExistence type="inferred from homology"/>
<sequence>MSIKSRPVSTVSPKQNEEIFDVEIMDNSSTLDVHSPEADKSDFPEGGKGWLVIAGCMCLSFSTFGMINSYGMFQTYYETELFSNTASSKLSIIGACQASIIYFFTALMPPMVHAFGNRTILIIGGILDIVAFFGLSTTKPGELWKCYFFQGVMWSIGAACQFTSIMFAPIEWFKKGRALALGLSTCGVSLGGMIWPVIFKNMIDKYGFGWTTRTIAFVYIPLATGSVLLIPQHLEEKYVHKADTFANSKFNMVKVRQLGNTYSTMLRSWLMQMADMRYTLMLASSLIGLFGSYPAIFYLDYFATIISPGTNLTTYLLVIFNALGGPGRILPGLIGDKIGRLNTLFICLSLSGIAILAMWIPCIKYEIMAPYAVFVAIFGFCIGPLFSLFPACFSQVFGTDGSEVRLGMFLFTSTPGPILGCLIAGSFIPVESSSKTEILNAFYKLTIYAGVMMLACSTVLLVLRMSINKKPFVFV</sequence>
<dbReference type="InterPro" id="IPR036259">
    <property type="entry name" value="MFS_trans_sf"/>
</dbReference>
<dbReference type="OMA" id="LAFCITW"/>
<dbReference type="InterPro" id="IPR050327">
    <property type="entry name" value="Proton-linked_MCT"/>
</dbReference>
<reference evidence="6" key="2">
    <citation type="journal article" date="2017" name="Genome Announc.">
        <title>Genome sequences of Cyberlindnera fabianii 65, Pichia kudriavzevii 129, and Saccharomyces cerevisiae 131 isolated from fermented masau fruits in Zimbabwe.</title>
        <authorList>
            <person name="van Rijswijck I.M.H."/>
            <person name="Derks M.F.L."/>
            <person name="Abee T."/>
            <person name="de Ridder D."/>
            <person name="Smid E.J."/>
        </authorList>
    </citation>
    <scope>NUCLEOTIDE SEQUENCE [LARGE SCALE GENOMIC DNA]</scope>
    <source>
        <strain evidence="6">65</strain>
    </source>
</reference>
<feature type="transmembrane region" description="Helical" evidence="3">
    <location>
        <begin position="441"/>
        <end position="463"/>
    </location>
</feature>
<dbReference type="GO" id="GO:0022857">
    <property type="term" value="F:transmembrane transporter activity"/>
    <property type="evidence" value="ECO:0007669"/>
    <property type="project" value="InterPro"/>
</dbReference>
<gene>
    <name evidence="5" type="ORF">BON22_3980</name>
    <name evidence="4" type="ORF">CYFA0S_14e01200g</name>
</gene>
<feature type="transmembrane region" description="Helical" evidence="3">
    <location>
        <begin position="90"/>
        <end position="108"/>
    </location>
</feature>
<dbReference type="Pfam" id="PF07690">
    <property type="entry name" value="MFS_1"/>
    <property type="match status" value="1"/>
</dbReference>
<evidence type="ECO:0000313" key="6">
    <source>
        <dbReference type="Proteomes" id="UP000189513"/>
    </source>
</evidence>
<feature type="transmembrane region" description="Helical" evidence="3">
    <location>
        <begin position="372"/>
        <end position="394"/>
    </location>
</feature>
<feature type="transmembrane region" description="Helical" evidence="3">
    <location>
        <begin position="115"/>
        <end position="135"/>
    </location>
</feature>
<evidence type="ECO:0000256" key="1">
    <source>
        <dbReference type="ARBA" id="ARBA00004141"/>
    </source>
</evidence>
<feature type="transmembrane region" description="Helical" evidence="3">
    <location>
        <begin position="341"/>
        <end position="360"/>
    </location>
</feature>
<dbReference type="SUPFAM" id="SSF103473">
    <property type="entry name" value="MFS general substrate transporter"/>
    <property type="match status" value="1"/>
</dbReference>
<protein>
    <submittedName>
        <fullName evidence="4">CYFA0S14e01200g1_1</fullName>
    </submittedName>
    <submittedName>
        <fullName evidence="5">Riboflavin transporter MCH5</fullName>
    </submittedName>
</protein>
<feature type="transmembrane region" description="Helical" evidence="3">
    <location>
        <begin position="50"/>
        <end position="70"/>
    </location>
</feature>
<evidence type="ECO:0000313" key="5">
    <source>
        <dbReference type="EMBL" id="ONH66228.1"/>
    </source>
</evidence>
<dbReference type="EMBL" id="LK052899">
    <property type="protein sequence ID" value="CDR44241.1"/>
    <property type="molecule type" value="Genomic_DNA"/>
</dbReference>
<reference evidence="5" key="3">
    <citation type="submission" date="2017-01" db="EMBL/GenBank/DDBJ databases">
        <authorList>
            <person name="Mah S.A."/>
            <person name="Swanson W.J."/>
            <person name="Moy G.W."/>
            <person name="Vacquier V.D."/>
        </authorList>
    </citation>
    <scope>NUCLEOTIDE SEQUENCE [LARGE SCALE GENOMIC DNA]</scope>
    <source>
        <strain evidence="5">65</strain>
    </source>
</reference>
<keyword evidence="3" id="KW-1133">Transmembrane helix</keyword>
<organism evidence="4">
    <name type="scientific">Cyberlindnera fabianii</name>
    <name type="common">Yeast</name>
    <name type="synonym">Hansenula fabianii</name>
    <dbReference type="NCBI Taxonomy" id="36022"/>
    <lineage>
        <taxon>Eukaryota</taxon>
        <taxon>Fungi</taxon>
        <taxon>Dikarya</taxon>
        <taxon>Ascomycota</taxon>
        <taxon>Saccharomycotina</taxon>
        <taxon>Saccharomycetes</taxon>
        <taxon>Phaffomycetales</taxon>
        <taxon>Phaffomycetaceae</taxon>
        <taxon>Cyberlindnera</taxon>
    </lineage>
</organism>
<keyword evidence="3" id="KW-0472">Membrane</keyword>